<feature type="transmembrane region" description="Helical" evidence="1">
    <location>
        <begin position="7"/>
        <end position="25"/>
    </location>
</feature>
<feature type="transmembrane region" description="Helical" evidence="1">
    <location>
        <begin position="102"/>
        <end position="122"/>
    </location>
</feature>
<dbReference type="KEGG" id="bbe:BBR47_35450"/>
<dbReference type="STRING" id="358681.BBR47_35450"/>
<name>C0ZFG3_BREBN</name>
<feature type="transmembrane region" description="Helical" evidence="1">
    <location>
        <begin position="76"/>
        <end position="96"/>
    </location>
</feature>
<dbReference type="RefSeq" id="WP_015891819.1">
    <property type="nucleotide sequence ID" value="NC_012491.1"/>
</dbReference>
<dbReference type="EMBL" id="AP008955">
    <property type="protein sequence ID" value="BAH44522.1"/>
    <property type="molecule type" value="Genomic_DNA"/>
</dbReference>
<keyword evidence="1" id="KW-1133">Transmembrane helix</keyword>
<evidence type="ECO:0000313" key="2">
    <source>
        <dbReference type="EMBL" id="BAH44522.1"/>
    </source>
</evidence>
<dbReference type="Proteomes" id="UP000001877">
    <property type="component" value="Chromosome"/>
</dbReference>
<keyword evidence="3" id="KW-1185">Reference proteome</keyword>
<sequence>MNRFLSTSIMIILVVVMITGMIYAISEDVYTLSKWSDLTKSLSQIYVTIALGYAAFVAAIAATLKHAGKFAQHKKDLFGMITAFIYFIVMSLWLYMGSFSYVLSWVNIIPFLASIWTFIFLSSHFLRVVSEMLNITD</sequence>
<proteinExistence type="predicted"/>
<keyword evidence="1" id="KW-0812">Transmembrane</keyword>
<feature type="transmembrane region" description="Helical" evidence="1">
    <location>
        <begin position="45"/>
        <end position="64"/>
    </location>
</feature>
<evidence type="ECO:0000313" key="3">
    <source>
        <dbReference type="Proteomes" id="UP000001877"/>
    </source>
</evidence>
<accession>C0ZFG3</accession>
<dbReference type="HOGENOM" id="CLU_1861367_0_0_9"/>
<protein>
    <submittedName>
        <fullName evidence="2">Uncharacterized protein</fullName>
    </submittedName>
</protein>
<gene>
    <name evidence="2" type="ordered locus">BBR47_35450</name>
</gene>
<organism evidence="2 3">
    <name type="scientific">Brevibacillus brevis (strain 47 / JCM 6285 / NBRC 100599)</name>
    <dbReference type="NCBI Taxonomy" id="358681"/>
    <lineage>
        <taxon>Bacteria</taxon>
        <taxon>Bacillati</taxon>
        <taxon>Bacillota</taxon>
        <taxon>Bacilli</taxon>
        <taxon>Bacillales</taxon>
        <taxon>Paenibacillaceae</taxon>
        <taxon>Brevibacillus</taxon>
    </lineage>
</organism>
<evidence type="ECO:0000256" key="1">
    <source>
        <dbReference type="SAM" id="Phobius"/>
    </source>
</evidence>
<dbReference type="AlphaFoldDB" id="C0ZFG3"/>
<keyword evidence="1" id="KW-0472">Membrane</keyword>
<reference evidence="2 3" key="1">
    <citation type="submission" date="2005-03" db="EMBL/GenBank/DDBJ databases">
        <title>Brevibacillus brevis strain 47, complete genome.</title>
        <authorList>
            <person name="Hosoyama A."/>
            <person name="Yamada R."/>
            <person name="Hongo Y."/>
            <person name="Terui Y."/>
            <person name="Ankai A."/>
            <person name="Masuyama W."/>
            <person name="Sekiguchi M."/>
            <person name="Takeda T."/>
            <person name="Asano K."/>
            <person name="Ohji S."/>
            <person name="Ichikawa N."/>
            <person name="Narita S."/>
            <person name="Aoki N."/>
            <person name="Miura H."/>
            <person name="Matsushita S."/>
            <person name="Sekigawa T."/>
            <person name="Yamagata H."/>
            <person name="Yoshikawa H."/>
            <person name="Udaka S."/>
            <person name="Tanikawa S."/>
            <person name="Fujita N."/>
        </authorList>
    </citation>
    <scope>NUCLEOTIDE SEQUENCE [LARGE SCALE GENOMIC DNA]</scope>
    <source>
        <strain evidence="3">47 / JCM 6285 / NBRC 100599</strain>
    </source>
</reference>